<evidence type="ECO:0000313" key="4">
    <source>
        <dbReference type="Proteomes" id="UP000437736"/>
    </source>
</evidence>
<reference evidence="3 4" key="1">
    <citation type="submission" date="2019-11" db="EMBL/GenBank/DDBJ databases">
        <title>Acidiferrimicrobium australis gen. nov., sp. nov., an acidophilic and obligately heterotrophic, member of the Actinobacteria that catalyses dissimilatory oxido- reduction of iron isolated from metal-rich acidic water in Chile.</title>
        <authorList>
            <person name="Gonzalez D."/>
            <person name="Huber K."/>
            <person name="Hedrich S."/>
            <person name="Rojas-Villalobos C."/>
            <person name="Quatrini R."/>
            <person name="Dinamarca M.A."/>
            <person name="Schwarz A."/>
            <person name="Canales C."/>
            <person name="Nancucheo I."/>
        </authorList>
    </citation>
    <scope>NUCLEOTIDE SEQUENCE [LARGE SCALE GENOMIC DNA]</scope>
    <source>
        <strain evidence="3 4">USS-CCA1</strain>
    </source>
</reference>
<evidence type="ECO:0000256" key="1">
    <source>
        <dbReference type="SAM" id="MobiDB-lite"/>
    </source>
</evidence>
<sequence>MMLPPHPISQPARRRPESSSAVVARVWIGARLGRRRTAMPLQGTFDVLDFTEVLHLLSQQELTGRLHVRSRSFGAHLFLEDGLLVGADQSEHQPAATAGDVRGRIEEVCFEMLEAERGSFEFHAGKPSTLPVGERFKTDEVLAQARRRLDEWHELQELIPSLDLQPRLVLDLSRTEVTLDRERWRMLTTIDGRRNLRAIGRALNLSDFDVCRVLRTLLEDGIVQLDGYASLPASTRDAMPVVPAPDSPGLERVTPVGGDDAETVAFPRPA</sequence>
<dbReference type="PANTHER" id="PTHR36304">
    <property type="entry name" value="DOMAIN GTPASE-ACTIVATING PROTEIN, PUTATIVE-RELATED-RELATED"/>
    <property type="match status" value="1"/>
</dbReference>
<dbReference type="EMBL" id="WJHE01001278">
    <property type="protein sequence ID" value="MST34890.1"/>
    <property type="molecule type" value="Genomic_DNA"/>
</dbReference>
<name>A0ABW9QYG5_9ACTN</name>
<dbReference type="PANTHER" id="PTHR36304:SF4">
    <property type="entry name" value="DUF4388 DOMAIN-CONTAINING PROTEIN"/>
    <property type="match status" value="1"/>
</dbReference>
<feature type="domain" description="PatA-like N-terminal" evidence="2">
    <location>
        <begin position="42"/>
        <end position="153"/>
    </location>
</feature>
<proteinExistence type="predicted"/>
<feature type="region of interest" description="Disordered" evidence="1">
    <location>
        <begin position="245"/>
        <end position="270"/>
    </location>
</feature>
<comment type="caution">
    <text evidence="3">The sequence shown here is derived from an EMBL/GenBank/DDBJ whole genome shotgun (WGS) entry which is preliminary data.</text>
</comment>
<keyword evidence="4" id="KW-1185">Reference proteome</keyword>
<accession>A0ABW9QYG5</accession>
<feature type="non-terminal residue" evidence="3">
    <location>
        <position position="270"/>
    </location>
</feature>
<dbReference type="InterPro" id="IPR025497">
    <property type="entry name" value="PatA-like_N"/>
</dbReference>
<evidence type="ECO:0000313" key="3">
    <source>
        <dbReference type="EMBL" id="MST34890.1"/>
    </source>
</evidence>
<evidence type="ECO:0000259" key="2">
    <source>
        <dbReference type="Pfam" id="PF14332"/>
    </source>
</evidence>
<gene>
    <name evidence="3" type="ORF">GHK86_19455</name>
</gene>
<protein>
    <submittedName>
        <fullName evidence="3">DUF4388 domain-containing protein</fullName>
    </submittedName>
</protein>
<dbReference type="Pfam" id="PF14332">
    <property type="entry name" value="DUF4388"/>
    <property type="match status" value="1"/>
</dbReference>
<organism evidence="3 4">
    <name type="scientific">Acidiferrimicrobium australe</name>
    <dbReference type="NCBI Taxonomy" id="2664430"/>
    <lineage>
        <taxon>Bacteria</taxon>
        <taxon>Bacillati</taxon>
        <taxon>Actinomycetota</taxon>
        <taxon>Acidimicrobiia</taxon>
        <taxon>Acidimicrobiales</taxon>
        <taxon>Acidimicrobiaceae</taxon>
        <taxon>Acidiferrimicrobium</taxon>
    </lineage>
</organism>
<dbReference type="Proteomes" id="UP000437736">
    <property type="component" value="Unassembled WGS sequence"/>
</dbReference>